<dbReference type="AlphaFoldDB" id="A0A5Q2QFC1"/>
<accession>A0A5Q2QFC1</accession>
<dbReference type="GO" id="GO:0003824">
    <property type="term" value="F:catalytic activity"/>
    <property type="evidence" value="ECO:0007669"/>
    <property type="project" value="UniProtKB-ARBA"/>
</dbReference>
<proteinExistence type="predicted"/>
<gene>
    <name evidence="2" type="ORF">GH975_09000</name>
</gene>
<dbReference type="PANTHER" id="PTHR43736">
    <property type="entry name" value="ADP-RIBOSE PYROPHOSPHATASE"/>
    <property type="match status" value="1"/>
</dbReference>
<dbReference type="EMBL" id="CP045871">
    <property type="protein sequence ID" value="QGG80697.1"/>
    <property type="molecule type" value="Genomic_DNA"/>
</dbReference>
<dbReference type="Pfam" id="PF00293">
    <property type="entry name" value="NUDIX"/>
    <property type="match status" value="1"/>
</dbReference>
<dbReference type="Gene3D" id="3.90.79.10">
    <property type="entry name" value="Nucleoside Triphosphate Pyrophosphohydrolase"/>
    <property type="match status" value="1"/>
</dbReference>
<evidence type="ECO:0000313" key="2">
    <source>
        <dbReference type="EMBL" id="QGG80697.1"/>
    </source>
</evidence>
<feature type="domain" description="Nudix hydrolase" evidence="1">
    <location>
        <begin position="10"/>
        <end position="118"/>
    </location>
</feature>
<dbReference type="Proteomes" id="UP000388235">
    <property type="component" value="Chromosome"/>
</dbReference>
<sequence>MSAPRDRVFVAVYVFLQRDGQVLALKRANTGYMDGYWCPPAGGVDEGESASVCAVRECAEEVGVDIDPSSLTLVHTLHRKTDQRRVIDLFYRADFTGQPINAEPHKCDQIAWVDLATFADWMPYIAPAMGAAAEGVIYSESGFSGDA</sequence>
<evidence type="ECO:0000259" key="1">
    <source>
        <dbReference type="Pfam" id="PF00293"/>
    </source>
</evidence>
<dbReference type="PANTHER" id="PTHR43736:SF1">
    <property type="entry name" value="DIHYDRONEOPTERIN TRIPHOSPHATE DIPHOSPHATASE"/>
    <property type="match status" value="1"/>
</dbReference>
<protein>
    <submittedName>
        <fullName evidence="2">NUDIX domain-containing protein</fullName>
    </submittedName>
</protein>
<keyword evidence="3" id="KW-1185">Reference proteome</keyword>
<name>A0A5Q2QFC1_9GAMM</name>
<dbReference type="SUPFAM" id="SSF55811">
    <property type="entry name" value="Nudix"/>
    <property type="match status" value="1"/>
</dbReference>
<reference evidence="2 3" key="1">
    <citation type="submission" date="2019-11" db="EMBL/GenBank/DDBJ databases">
        <authorList>
            <person name="Khan S.A."/>
            <person name="Jeon C.O."/>
            <person name="Chun B.H."/>
        </authorList>
    </citation>
    <scope>NUCLEOTIDE SEQUENCE [LARGE SCALE GENOMIC DNA]</scope>
    <source>
        <strain evidence="2 3">IMCC 1097</strain>
    </source>
</reference>
<dbReference type="OrthoDB" id="542521at2"/>
<organism evidence="2 3">
    <name type="scientific">Litorivicinus lipolyticus</name>
    <dbReference type="NCBI Taxonomy" id="418701"/>
    <lineage>
        <taxon>Bacteria</taxon>
        <taxon>Pseudomonadati</taxon>
        <taxon>Pseudomonadota</taxon>
        <taxon>Gammaproteobacteria</taxon>
        <taxon>Oceanospirillales</taxon>
        <taxon>Litorivicinaceae</taxon>
        <taxon>Litorivicinus</taxon>
    </lineage>
</organism>
<dbReference type="RefSeq" id="WP_153714201.1">
    <property type="nucleotide sequence ID" value="NZ_CP045871.1"/>
</dbReference>
<dbReference type="KEGG" id="llp:GH975_09000"/>
<evidence type="ECO:0000313" key="3">
    <source>
        <dbReference type="Proteomes" id="UP000388235"/>
    </source>
</evidence>
<dbReference type="CDD" id="cd04683">
    <property type="entry name" value="NUDIX_Hydrolase"/>
    <property type="match status" value="1"/>
</dbReference>
<dbReference type="InterPro" id="IPR015797">
    <property type="entry name" value="NUDIX_hydrolase-like_dom_sf"/>
</dbReference>
<dbReference type="InterPro" id="IPR000086">
    <property type="entry name" value="NUDIX_hydrolase_dom"/>
</dbReference>